<evidence type="ECO:0000256" key="2">
    <source>
        <dbReference type="ARBA" id="ARBA00006918"/>
    </source>
</evidence>
<evidence type="ECO:0000256" key="6">
    <source>
        <dbReference type="ARBA" id="ARBA00023163"/>
    </source>
</evidence>
<evidence type="ECO:0000256" key="9">
    <source>
        <dbReference type="SAM" id="MobiDB-lite"/>
    </source>
</evidence>
<keyword evidence="7" id="KW-0539">Nucleus</keyword>
<dbReference type="Gene3D" id="1.10.10.60">
    <property type="entry name" value="Homeodomain-like"/>
    <property type="match status" value="1"/>
</dbReference>
<feature type="compositionally biased region" description="Low complexity" evidence="9">
    <location>
        <begin position="339"/>
        <end position="362"/>
    </location>
</feature>
<dbReference type="InterPro" id="IPR027109">
    <property type="entry name" value="Swc4/Dmap1"/>
</dbReference>
<evidence type="ECO:0000256" key="4">
    <source>
        <dbReference type="ARBA" id="ARBA00022853"/>
    </source>
</evidence>
<proteinExistence type="inferred from homology"/>
<name>A0AAV9I4K1_9PEZI</name>
<evidence type="ECO:0000256" key="5">
    <source>
        <dbReference type="ARBA" id="ARBA00023015"/>
    </source>
</evidence>
<dbReference type="GO" id="GO:0000122">
    <property type="term" value="P:negative regulation of transcription by RNA polymerase II"/>
    <property type="evidence" value="ECO:0007669"/>
    <property type="project" value="TreeGrafter"/>
</dbReference>
<dbReference type="PANTHER" id="PTHR12855">
    <property type="entry name" value="DNA METHYLTRANSFERASE 1-ASSOCIATED PROTEIN 1 FAMILY MEMBER"/>
    <property type="match status" value="1"/>
</dbReference>
<dbReference type="Proteomes" id="UP001321749">
    <property type="component" value="Unassembled WGS sequence"/>
</dbReference>
<organism evidence="11 12">
    <name type="scientific">Cladorrhinum samala</name>
    <dbReference type="NCBI Taxonomy" id="585594"/>
    <lineage>
        <taxon>Eukaryota</taxon>
        <taxon>Fungi</taxon>
        <taxon>Dikarya</taxon>
        <taxon>Ascomycota</taxon>
        <taxon>Pezizomycotina</taxon>
        <taxon>Sordariomycetes</taxon>
        <taxon>Sordariomycetidae</taxon>
        <taxon>Sordariales</taxon>
        <taxon>Podosporaceae</taxon>
        <taxon>Cladorrhinum</taxon>
    </lineage>
</organism>
<dbReference type="SMART" id="SM00717">
    <property type="entry name" value="SANT"/>
    <property type="match status" value="1"/>
</dbReference>
<dbReference type="PANTHER" id="PTHR12855:SF10">
    <property type="entry name" value="DNA METHYLTRANSFERASE 1-ASSOCIATED PROTEIN 1"/>
    <property type="match status" value="1"/>
</dbReference>
<reference evidence="11" key="2">
    <citation type="submission" date="2023-06" db="EMBL/GenBank/DDBJ databases">
        <authorList>
            <consortium name="Lawrence Berkeley National Laboratory"/>
            <person name="Mondo S.J."/>
            <person name="Hensen N."/>
            <person name="Bonometti L."/>
            <person name="Westerberg I."/>
            <person name="Brannstrom I.O."/>
            <person name="Guillou S."/>
            <person name="Cros-Aarteil S."/>
            <person name="Calhoun S."/>
            <person name="Haridas S."/>
            <person name="Kuo A."/>
            <person name="Pangilinan J."/>
            <person name="Riley R."/>
            <person name="Labutti K."/>
            <person name="Andreopoulos B."/>
            <person name="Lipzen A."/>
            <person name="Chen C."/>
            <person name="Yanf M."/>
            <person name="Daum C."/>
            <person name="Ng V."/>
            <person name="Clum A."/>
            <person name="Steindorff A."/>
            <person name="Ohm R."/>
            <person name="Martin F."/>
            <person name="Silar P."/>
            <person name="Natvig D."/>
            <person name="Lalanne C."/>
            <person name="Gautier V."/>
            <person name="Ament-Velasquez S.L."/>
            <person name="Kruys A."/>
            <person name="Hutchinson M.I."/>
            <person name="Powell A.J."/>
            <person name="Barry K."/>
            <person name="Miller A.N."/>
            <person name="Grigoriev I.V."/>
            <person name="Debuchy R."/>
            <person name="Gladieux P."/>
            <person name="Thoren M.H."/>
            <person name="Johannesson H."/>
        </authorList>
    </citation>
    <scope>NUCLEOTIDE SEQUENCE</scope>
    <source>
        <strain evidence="11">PSN324</strain>
    </source>
</reference>
<dbReference type="GO" id="GO:0003714">
    <property type="term" value="F:transcription corepressor activity"/>
    <property type="evidence" value="ECO:0007669"/>
    <property type="project" value="TreeGrafter"/>
</dbReference>
<dbReference type="EMBL" id="MU864931">
    <property type="protein sequence ID" value="KAK4466524.1"/>
    <property type="molecule type" value="Genomic_DNA"/>
</dbReference>
<feature type="region of interest" description="Disordered" evidence="9">
    <location>
        <begin position="510"/>
        <end position="639"/>
    </location>
</feature>
<reference evidence="11" key="1">
    <citation type="journal article" date="2023" name="Mol. Phylogenet. Evol.">
        <title>Genome-scale phylogeny and comparative genomics of the fungal order Sordariales.</title>
        <authorList>
            <person name="Hensen N."/>
            <person name="Bonometti L."/>
            <person name="Westerberg I."/>
            <person name="Brannstrom I.O."/>
            <person name="Guillou S."/>
            <person name="Cros-Aarteil S."/>
            <person name="Calhoun S."/>
            <person name="Haridas S."/>
            <person name="Kuo A."/>
            <person name="Mondo S."/>
            <person name="Pangilinan J."/>
            <person name="Riley R."/>
            <person name="LaButti K."/>
            <person name="Andreopoulos B."/>
            <person name="Lipzen A."/>
            <person name="Chen C."/>
            <person name="Yan M."/>
            <person name="Daum C."/>
            <person name="Ng V."/>
            <person name="Clum A."/>
            <person name="Steindorff A."/>
            <person name="Ohm R.A."/>
            <person name="Martin F."/>
            <person name="Silar P."/>
            <person name="Natvig D.O."/>
            <person name="Lalanne C."/>
            <person name="Gautier V."/>
            <person name="Ament-Velasquez S.L."/>
            <person name="Kruys A."/>
            <person name="Hutchinson M.I."/>
            <person name="Powell A.J."/>
            <person name="Barry K."/>
            <person name="Miller A.N."/>
            <person name="Grigoriev I.V."/>
            <person name="Debuchy R."/>
            <person name="Gladieux P."/>
            <person name="Hiltunen Thoren M."/>
            <person name="Johannesson H."/>
        </authorList>
    </citation>
    <scope>NUCLEOTIDE SEQUENCE</scope>
    <source>
        <strain evidence="11">PSN324</strain>
    </source>
</reference>
<feature type="compositionally biased region" description="Basic and acidic residues" evidence="9">
    <location>
        <begin position="593"/>
        <end position="611"/>
    </location>
</feature>
<keyword evidence="6" id="KW-0804">Transcription</keyword>
<comment type="function">
    <text evidence="8">Component of the SWR1 complex which mediates the ATP-dependent exchange of histone H2A for the H2A variant HZT1 leading to transcriptional regulation of selected genes by chromatin remodeling. Component of the NuA4 histone acetyltransferase complex which is involved in transcriptional activation of selected genes principally by acetylation of nucleosomal histone H4 and H2A. The NuA4 complex is also involved in DNA repair.</text>
</comment>
<evidence type="ECO:0000313" key="12">
    <source>
        <dbReference type="Proteomes" id="UP001321749"/>
    </source>
</evidence>
<dbReference type="GO" id="GO:0000812">
    <property type="term" value="C:Swr1 complex"/>
    <property type="evidence" value="ECO:0007669"/>
    <property type="project" value="TreeGrafter"/>
</dbReference>
<comment type="subcellular location">
    <subcellularLocation>
        <location evidence="1">Nucleus</location>
    </subcellularLocation>
</comment>
<evidence type="ECO:0000256" key="7">
    <source>
        <dbReference type="ARBA" id="ARBA00023242"/>
    </source>
</evidence>
<feature type="region of interest" description="Disordered" evidence="9">
    <location>
        <begin position="98"/>
        <end position="118"/>
    </location>
</feature>
<protein>
    <recommendedName>
        <fullName evidence="3">SWR1-complex protein 4</fullName>
    </recommendedName>
</protein>
<dbReference type="Pfam" id="PF16282">
    <property type="entry name" value="SANT_DAMP1_like"/>
    <property type="match status" value="1"/>
</dbReference>
<dbReference type="AlphaFoldDB" id="A0AAV9I4K1"/>
<keyword evidence="5" id="KW-0805">Transcription regulation</keyword>
<evidence type="ECO:0000313" key="11">
    <source>
        <dbReference type="EMBL" id="KAK4466524.1"/>
    </source>
</evidence>
<dbReference type="InterPro" id="IPR001005">
    <property type="entry name" value="SANT/Myb"/>
</dbReference>
<feature type="compositionally biased region" description="Low complexity" evidence="9">
    <location>
        <begin position="386"/>
        <end position="400"/>
    </location>
</feature>
<evidence type="ECO:0000256" key="1">
    <source>
        <dbReference type="ARBA" id="ARBA00004123"/>
    </source>
</evidence>
<feature type="compositionally biased region" description="Low complexity" evidence="9">
    <location>
        <begin position="581"/>
        <end position="590"/>
    </location>
</feature>
<feature type="compositionally biased region" description="Gly residues" evidence="9">
    <location>
        <begin position="560"/>
        <end position="578"/>
    </location>
</feature>
<feature type="region of interest" description="Disordered" evidence="9">
    <location>
        <begin position="1"/>
        <end position="36"/>
    </location>
</feature>
<evidence type="ECO:0000259" key="10">
    <source>
        <dbReference type="SMART" id="SM00717"/>
    </source>
</evidence>
<feature type="domain" description="Myb-like" evidence="10">
    <location>
        <begin position="154"/>
        <end position="222"/>
    </location>
</feature>
<feature type="compositionally biased region" description="Basic and acidic residues" evidence="9">
    <location>
        <begin position="526"/>
        <end position="552"/>
    </location>
</feature>
<gene>
    <name evidence="11" type="ORF">QBC42DRAFT_259125</name>
</gene>
<sequence>MTSRDVHDVLNLPSDHSGVGRPSKKHKSSTARPNLKGLAREVQNLSGDNPIAIVPEVSFFKKRRLASRKPATRWELKPFMNSARADDGALVLRHWKRKTEDGPPADGEAQPAEDGAEANRMAKVEKLEDSAFAKYNVKAQIPQYTDDQYHSVLQSSTWTKEETDYLLELVRDFDLRWAIIWDRYDFQPKVEGVNGADTALVAASKPRTMEDLKARYYEISAKMMAVQTPVQYMTRPEFELYEMIQNFDPEQERKRKQFALNTMARSKDEAREEESLLLEVKRILARTERFNEERRELYNRLDYPATETDINSFKSSAGLQNLLQTLMTSDKAKKQRNKAMAPADGASPSSAVPPSAVSETAPNGHNRRESVAASAASAAHRDSDARTPATPAEPTPTTATNKKKGAPQPERRKLTQQEEQVYGVSYHDRLGSGPTFRYEKINKLYSHKSGQQQMRITNVLSELGIPPRLVMPTAQVTAQFELLWSAVTALVDLRKVSDRLDGEIKVEEAKKAERDKARGVVPPSNAEKEDGDRDKDKENEKDLAERSKVKEEEVGETPGLPGGDGDGGVEGGGGGGDGEGAENADGGENAKSVTDEPGEKQQEDEEGDKRPGSSGGASHKRSASVLSSVSDKSAKRQKK</sequence>
<dbReference type="InterPro" id="IPR032563">
    <property type="entry name" value="DAMP1_SANT-like"/>
</dbReference>
<feature type="region of interest" description="Disordered" evidence="9">
    <location>
        <begin position="331"/>
        <end position="429"/>
    </location>
</feature>
<evidence type="ECO:0000256" key="3">
    <source>
        <dbReference type="ARBA" id="ARBA00019132"/>
    </source>
</evidence>
<dbReference type="GO" id="GO:0035267">
    <property type="term" value="C:NuA4 histone acetyltransferase complex"/>
    <property type="evidence" value="ECO:0007669"/>
    <property type="project" value="InterPro"/>
</dbReference>
<evidence type="ECO:0000256" key="8">
    <source>
        <dbReference type="ARBA" id="ARBA00025264"/>
    </source>
</evidence>
<accession>A0AAV9I4K1</accession>
<comment type="caution">
    <text evidence="11">The sequence shown here is derived from an EMBL/GenBank/DDBJ whole genome shotgun (WGS) entry which is preliminary data.</text>
</comment>
<keyword evidence="12" id="KW-1185">Reference proteome</keyword>
<dbReference type="GO" id="GO:0006281">
    <property type="term" value="P:DNA repair"/>
    <property type="evidence" value="ECO:0007669"/>
    <property type="project" value="InterPro"/>
</dbReference>
<keyword evidence="4" id="KW-0156">Chromatin regulator</keyword>
<comment type="similarity">
    <text evidence="2">Belongs to the SWC4 family.</text>
</comment>
<dbReference type="GO" id="GO:0006338">
    <property type="term" value="P:chromatin remodeling"/>
    <property type="evidence" value="ECO:0007669"/>
    <property type="project" value="InterPro"/>
</dbReference>